<dbReference type="EMBL" id="PQFF01000029">
    <property type="protein sequence ID" value="RHZ87709.1"/>
    <property type="molecule type" value="Genomic_DNA"/>
</dbReference>
<evidence type="ECO:0000313" key="2">
    <source>
        <dbReference type="Proteomes" id="UP000266861"/>
    </source>
</evidence>
<evidence type="ECO:0000313" key="1">
    <source>
        <dbReference type="EMBL" id="RHZ87709.1"/>
    </source>
</evidence>
<comment type="caution">
    <text evidence="1">The sequence shown here is derived from an EMBL/GenBank/DDBJ whole genome shotgun (WGS) entry which is preliminary data.</text>
</comment>
<protein>
    <recommendedName>
        <fullName evidence="3">KAP NTPase domain-containing protein</fullName>
    </recommendedName>
</protein>
<evidence type="ECO:0008006" key="3">
    <source>
        <dbReference type="Google" id="ProtNLM"/>
    </source>
</evidence>
<organism evidence="1 2">
    <name type="scientific">Diversispora epigaea</name>
    <dbReference type="NCBI Taxonomy" id="1348612"/>
    <lineage>
        <taxon>Eukaryota</taxon>
        <taxon>Fungi</taxon>
        <taxon>Fungi incertae sedis</taxon>
        <taxon>Mucoromycota</taxon>
        <taxon>Glomeromycotina</taxon>
        <taxon>Glomeromycetes</taxon>
        <taxon>Diversisporales</taxon>
        <taxon>Diversisporaceae</taxon>
        <taxon>Diversispora</taxon>
    </lineage>
</organism>
<dbReference type="AlphaFoldDB" id="A0A397JH93"/>
<gene>
    <name evidence="1" type="ORF">Glove_31g10</name>
</gene>
<dbReference type="Proteomes" id="UP000266861">
    <property type="component" value="Unassembled WGS sequence"/>
</dbReference>
<dbReference type="SUPFAM" id="SSF52540">
    <property type="entry name" value="P-loop containing nucleoside triphosphate hydrolases"/>
    <property type="match status" value="1"/>
</dbReference>
<dbReference type="InterPro" id="IPR027417">
    <property type="entry name" value="P-loop_NTPase"/>
</dbReference>
<reference evidence="1 2" key="1">
    <citation type="submission" date="2018-08" db="EMBL/GenBank/DDBJ databases">
        <title>Genome and evolution of the arbuscular mycorrhizal fungus Diversispora epigaea (formerly Glomus versiforme) and its bacterial endosymbionts.</title>
        <authorList>
            <person name="Sun X."/>
            <person name="Fei Z."/>
            <person name="Harrison M."/>
        </authorList>
    </citation>
    <scope>NUCLEOTIDE SEQUENCE [LARGE SCALE GENOMIC DNA]</scope>
    <source>
        <strain evidence="1 2">IT104</strain>
    </source>
</reference>
<keyword evidence="2" id="KW-1185">Reference proteome</keyword>
<dbReference type="Gene3D" id="3.40.50.300">
    <property type="entry name" value="P-loop containing nucleotide triphosphate hydrolases"/>
    <property type="match status" value="1"/>
</dbReference>
<sequence length="135" mass="16054">MRTNHYFREKEWRIVHCYSLTTKKVPELTEPREMTDWQLKKIKEVQKEPVIDSLKDAFKGRQHETKIIMIEGSCGAGKSTFVGKCKEYLTKYKKTVELDESFITKDSSKRIINYGSILRNIKKKKLPKNKWKKLQ</sequence>
<name>A0A397JH93_9GLOM</name>
<accession>A0A397JH93</accession>
<proteinExistence type="predicted"/>